<evidence type="ECO:0000259" key="2">
    <source>
        <dbReference type="PROSITE" id="PS50127"/>
    </source>
</evidence>
<gene>
    <name evidence="3" type="ORF">Cvel_6555</name>
</gene>
<dbReference type="Gene3D" id="3.10.110.10">
    <property type="entry name" value="Ubiquitin Conjugating Enzyme"/>
    <property type="match status" value="1"/>
</dbReference>
<sequence length="153" mass="17261">MPWRSSPTAQIRRLAKELQIFPKDNPPEVQLSEHKTDDAIFVTIKCPQDTVFAGETYVLRFRFSDAYPMDSPEVVFVDKSPEHPHCYSNGHICLSVLGSMWTPAMTVHSTALSILSMLSSCKKKARPDGDMMYSARTSGSPKDTKWLYEDDSV</sequence>
<dbReference type="InterPro" id="IPR000608">
    <property type="entry name" value="UBC"/>
</dbReference>
<dbReference type="CDD" id="cd23808">
    <property type="entry name" value="UBCc_UBE2W"/>
    <property type="match status" value="1"/>
</dbReference>
<dbReference type="InterPro" id="IPR050113">
    <property type="entry name" value="Ub_conjugating_enzyme"/>
</dbReference>
<accession>A0A0G4HEH9</accession>
<proteinExistence type="predicted"/>
<dbReference type="VEuPathDB" id="CryptoDB:Cvel_6555"/>
<dbReference type="SMART" id="SM00212">
    <property type="entry name" value="UBCc"/>
    <property type="match status" value="1"/>
</dbReference>
<dbReference type="PhylomeDB" id="A0A0G4HEH9"/>
<dbReference type="AlphaFoldDB" id="A0A0G4HEH9"/>
<name>A0A0G4HEH9_9ALVE</name>
<evidence type="ECO:0000256" key="1">
    <source>
        <dbReference type="SAM" id="MobiDB-lite"/>
    </source>
</evidence>
<feature type="domain" description="UBC core" evidence="2">
    <location>
        <begin position="9"/>
        <end position="153"/>
    </location>
</feature>
<feature type="region of interest" description="Disordered" evidence="1">
    <location>
        <begin position="129"/>
        <end position="153"/>
    </location>
</feature>
<evidence type="ECO:0000313" key="3">
    <source>
        <dbReference type="EMBL" id="CEM42481.1"/>
    </source>
</evidence>
<reference evidence="3" key="1">
    <citation type="submission" date="2014-11" db="EMBL/GenBank/DDBJ databases">
        <authorList>
            <person name="Otto D Thomas"/>
            <person name="Naeem Raeece"/>
        </authorList>
    </citation>
    <scope>NUCLEOTIDE SEQUENCE</scope>
</reference>
<dbReference type="InterPro" id="IPR016135">
    <property type="entry name" value="UBQ-conjugating_enzyme/RWD"/>
</dbReference>
<dbReference type="Pfam" id="PF00179">
    <property type="entry name" value="UQ_con"/>
    <property type="match status" value="1"/>
</dbReference>
<organism evidence="3">
    <name type="scientific">Chromera velia CCMP2878</name>
    <dbReference type="NCBI Taxonomy" id="1169474"/>
    <lineage>
        <taxon>Eukaryota</taxon>
        <taxon>Sar</taxon>
        <taxon>Alveolata</taxon>
        <taxon>Colpodellida</taxon>
        <taxon>Chromeraceae</taxon>
        <taxon>Chromera</taxon>
    </lineage>
</organism>
<dbReference type="PANTHER" id="PTHR24067">
    <property type="entry name" value="UBIQUITIN-CONJUGATING ENZYME E2"/>
    <property type="match status" value="1"/>
</dbReference>
<dbReference type="PROSITE" id="PS50127">
    <property type="entry name" value="UBC_2"/>
    <property type="match status" value="1"/>
</dbReference>
<protein>
    <recommendedName>
        <fullName evidence="2">UBC core domain-containing protein</fullName>
    </recommendedName>
</protein>
<feature type="compositionally biased region" description="Basic and acidic residues" evidence="1">
    <location>
        <begin position="142"/>
        <end position="153"/>
    </location>
</feature>
<dbReference type="SUPFAM" id="SSF54495">
    <property type="entry name" value="UBC-like"/>
    <property type="match status" value="1"/>
</dbReference>
<dbReference type="EMBL" id="CDMZ01002462">
    <property type="protein sequence ID" value="CEM42481.1"/>
    <property type="molecule type" value="Genomic_DNA"/>
</dbReference>